<accession>A0AA36IGR8</accession>
<gene>
    <name evidence="1" type="ORF">EVOR1521_LOCUS12790</name>
</gene>
<comment type="caution">
    <text evidence="1">The sequence shown here is derived from an EMBL/GenBank/DDBJ whole genome shotgun (WGS) entry which is preliminary data.</text>
</comment>
<reference evidence="1" key="1">
    <citation type="submission" date="2023-08" db="EMBL/GenBank/DDBJ databases">
        <authorList>
            <person name="Chen Y."/>
            <person name="Shah S."/>
            <person name="Dougan E. K."/>
            <person name="Thang M."/>
            <person name="Chan C."/>
        </authorList>
    </citation>
    <scope>NUCLEOTIDE SEQUENCE</scope>
</reference>
<dbReference type="EMBL" id="CAUJNA010001369">
    <property type="protein sequence ID" value="CAJ1386438.1"/>
    <property type="molecule type" value="Genomic_DNA"/>
</dbReference>
<dbReference type="Proteomes" id="UP001178507">
    <property type="component" value="Unassembled WGS sequence"/>
</dbReference>
<evidence type="ECO:0000313" key="2">
    <source>
        <dbReference type="Proteomes" id="UP001178507"/>
    </source>
</evidence>
<dbReference type="AlphaFoldDB" id="A0AA36IGR8"/>
<organism evidence="1 2">
    <name type="scientific">Effrenium voratum</name>
    <dbReference type="NCBI Taxonomy" id="2562239"/>
    <lineage>
        <taxon>Eukaryota</taxon>
        <taxon>Sar</taxon>
        <taxon>Alveolata</taxon>
        <taxon>Dinophyceae</taxon>
        <taxon>Suessiales</taxon>
        <taxon>Symbiodiniaceae</taxon>
        <taxon>Effrenium</taxon>
    </lineage>
</organism>
<keyword evidence="2" id="KW-1185">Reference proteome</keyword>
<evidence type="ECO:0000313" key="1">
    <source>
        <dbReference type="EMBL" id="CAJ1386438.1"/>
    </source>
</evidence>
<name>A0AA36IGR8_9DINO</name>
<proteinExistence type="predicted"/>
<sequence length="332" mass="37722">MRLTLAPSFGARPAGCQVALRVSCRRAIASEADTWMHQLSTRFRSLTLIASATYLARSDFWRCASRPWTKDSRAAAQRLPHTLAQELLTAQQPTVAFVETRYVEEFTKLIGTRATVPFVLVTAGSDAPMTRTWQTRLLRMPGLRACYATNLHTPLDAHKDVFHPLPVGFYSMRLNAQNEALLQGQFASDRDCRLLVPWMRMKNGQKMRRGYWNVLESEEYKDLVVLMKDRLAFPQYVEKLARHRFVLSPPGKGFDCTRTWEALAVGSMPLVAESKTFDPRIYDAARIRRIAGAAELSAETLAEILRGPAAVDQRQLKVDYWAARWRQHLLPG</sequence>
<protein>
    <submittedName>
        <fullName evidence="1">Uncharacterized protein</fullName>
    </submittedName>
</protein>